<dbReference type="AlphaFoldDB" id="A0AAU8BR75"/>
<sequence length="72" mass="8175">MNEDYFAAISFLTITTAATTKAMMSANSMESPCGSRLILLVKLSTETILANIQQYDIFYSINKATWIKKRRF</sequence>
<protein>
    <submittedName>
        <fullName evidence="1">Uncharacterized protein</fullName>
    </submittedName>
</protein>
<organism evidence="1">
    <name type="scientific">Vibrio chaetopteri</name>
    <dbReference type="NCBI Taxonomy" id="3016528"/>
    <lineage>
        <taxon>Bacteria</taxon>
        <taxon>Pseudomonadati</taxon>
        <taxon>Pseudomonadota</taxon>
        <taxon>Gammaproteobacteria</taxon>
        <taxon>Vibrionales</taxon>
        <taxon>Vibrionaceae</taxon>
        <taxon>Vibrio</taxon>
    </lineage>
</organism>
<gene>
    <name evidence="1" type="ORF">PG915_22990</name>
</gene>
<proteinExistence type="predicted"/>
<dbReference type="RefSeq" id="WP_353499291.1">
    <property type="nucleotide sequence ID" value="NZ_CP115921.1"/>
</dbReference>
<dbReference type="EMBL" id="CP115921">
    <property type="protein sequence ID" value="XCD18143.1"/>
    <property type="molecule type" value="Genomic_DNA"/>
</dbReference>
<name>A0AAU8BR75_9VIBR</name>
<evidence type="ECO:0000313" key="1">
    <source>
        <dbReference type="EMBL" id="XCD18143.1"/>
    </source>
</evidence>
<accession>A0AAU8BR75</accession>
<dbReference type="KEGG" id="vck:PG915_22990"/>
<reference evidence="1" key="1">
    <citation type="submission" date="2023-01" db="EMBL/GenBank/DDBJ databases">
        <title>Vibrio sp. CB1-14 genome sequencing.</title>
        <authorList>
            <person name="Otstavnykh N."/>
            <person name="Isaeva M."/>
            <person name="Meleshko D."/>
        </authorList>
    </citation>
    <scope>NUCLEOTIDE SEQUENCE</scope>
    <source>
        <strain evidence="1">CB1-14</strain>
    </source>
</reference>